<dbReference type="CDD" id="cd23509">
    <property type="entry name" value="Gnk2-like"/>
    <property type="match status" value="1"/>
</dbReference>
<feature type="domain" description="Gnk2-homologous" evidence="6">
    <location>
        <begin position="10"/>
        <end position="116"/>
    </location>
</feature>
<name>A0AAD4WU99_PRUDU</name>
<keyword evidence="3" id="KW-0732">Signal</keyword>
<proteinExistence type="inferred from homology"/>
<evidence type="ECO:0000256" key="4">
    <source>
        <dbReference type="ARBA" id="ARBA00022737"/>
    </source>
</evidence>
<dbReference type="Gene3D" id="3.30.430.20">
    <property type="entry name" value="Gnk2 domain, C-X8-C-X2-C motif"/>
    <property type="match status" value="1"/>
</dbReference>
<protein>
    <recommendedName>
        <fullName evidence="6">Gnk2-homologous domain-containing protein</fullName>
    </recommendedName>
</protein>
<dbReference type="EMBL" id="JAJFAZ020000001">
    <property type="protein sequence ID" value="KAI5348657.1"/>
    <property type="molecule type" value="Genomic_DNA"/>
</dbReference>
<comment type="subcellular location">
    <subcellularLocation>
        <location evidence="1">Secreted</location>
    </subcellularLocation>
</comment>
<keyword evidence="8" id="KW-1185">Reference proteome</keyword>
<dbReference type="GO" id="GO:0005576">
    <property type="term" value="C:extracellular region"/>
    <property type="evidence" value="ECO:0007669"/>
    <property type="project" value="UniProtKB-SubCell"/>
</dbReference>
<dbReference type="InterPro" id="IPR038408">
    <property type="entry name" value="GNK2_sf"/>
</dbReference>
<evidence type="ECO:0000256" key="5">
    <source>
        <dbReference type="ARBA" id="ARBA00038515"/>
    </source>
</evidence>
<evidence type="ECO:0000313" key="8">
    <source>
        <dbReference type="Proteomes" id="UP001054821"/>
    </source>
</evidence>
<dbReference type="PANTHER" id="PTHR32411:SF43">
    <property type="entry name" value="CYSTEINE-RICH REPEAT SECRETORY PROTEIN 38"/>
    <property type="match status" value="1"/>
</dbReference>
<dbReference type="Proteomes" id="UP001054821">
    <property type="component" value="Chromosome 1"/>
</dbReference>
<evidence type="ECO:0000256" key="1">
    <source>
        <dbReference type="ARBA" id="ARBA00004613"/>
    </source>
</evidence>
<sequence length="116" mass="13502">MNHDFPGEIDYKIRYDLALKHVNGDPPPFTRMTNKLLFCLAAEASEAYKYAVKMVSVYESHIFMRWLDRKQKLHAKVQCTKDLSANDGLICLDNLIRELPTYCDRKTGAMIYCESY</sequence>
<dbReference type="InterPro" id="IPR002902">
    <property type="entry name" value="GNK2"/>
</dbReference>
<accession>A0AAD4WU99</accession>
<dbReference type="AlphaFoldDB" id="A0AAD4WU99"/>
<gene>
    <name evidence="7" type="ORF">L3X38_001544</name>
</gene>
<comment type="similarity">
    <text evidence="5">Belongs to the cysteine-rich repeat secretory protein family.</text>
</comment>
<reference evidence="7 8" key="1">
    <citation type="journal article" date="2022" name="G3 (Bethesda)">
        <title>Whole-genome sequence and methylome profiling of the almond [Prunus dulcis (Mill.) D.A. Webb] cultivar 'Nonpareil'.</title>
        <authorList>
            <person name="D'Amico-Willman K.M."/>
            <person name="Ouma W.Z."/>
            <person name="Meulia T."/>
            <person name="Sideli G.M."/>
            <person name="Gradziel T.M."/>
            <person name="Fresnedo-Ramirez J."/>
        </authorList>
    </citation>
    <scope>NUCLEOTIDE SEQUENCE [LARGE SCALE GENOMIC DNA]</scope>
    <source>
        <strain evidence="7">Clone GOH B32 T37-40</strain>
    </source>
</reference>
<dbReference type="PANTHER" id="PTHR32411">
    <property type="entry name" value="CYSTEINE-RICH REPEAT SECRETORY PROTEIN 38-RELATED"/>
    <property type="match status" value="1"/>
</dbReference>
<keyword evidence="4" id="KW-0677">Repeat</keyword>
<comment type="caution">
    <text evidence="7">The sequence shown here is derived from an EMBL/GenBank/DDBJ whole genome shotgun (WGS) entry which is preliminary data.</text>
</comment>
<evidence type="ECO:0000259" key="6">
    <source>
        <dbReference type="PROSITE" id="PS51473"/>
    </source>
</evidence>
<dbReference type="InterPro" id="IPR050581">
    <property type="entry name" value="CRR_secretory_protein"/>
</dbReference>
<evidence type="ECO:0000256" key="3">
    <source>
        <dbReference type="ARBA" id="ARBA00022729"/>
    </source>
</evidence>
<evidence type="ECO:0000256" key="2">
    <source>
        <dbReference type="ARBA" id="ARBA00022525"/>
    </source>
</evidence>
<evidence type="ECO:0000313" key="7">
    <source>
        <dbReference type="EMBL" id="KAI5348657.1"/>
    </source>
</evidence>
<keyword evidence="2" id="KW-0964">Secreted</keyword>
<dbReference type="PROSITE" id="PS51473">
    <property type="entry name" value="GNK2"/>
    <property type="match status" value="1"/>
</dbReference>
<organism evidence="7 8">
    <name type="scientific">Prunus dulcis</name>
    <name type="common">Almond</name>
    <name type="synonym">Amygdalus dulcis</name>
    <dbReference type="NCBI Taxonomy" id="3755"/>
    <lineage>
        <taxon>Eukaryota</taxon>
        <taxon>Viridiplantae</taxon>
        <taxon>Streptophyta</taxon>
        <taxon>Embryophyta</taxon>
        <taxon>Tracheophyta</taxon>
        <taxon>Spermatophyta</taxon>
        <taxon>Magnoliopsida</taxon>
        <taxon>eudicotyledons</taxon>
        <taxon>Gunneridae</taxon>
        <taxon>Pentapetalae</taxon>
        <taxon>rosids</taxon>
        <taxon>fabids</taxon>
        <taxon>Rosales</taxon>
        <taxon>Rosaceae</taxon>
        <taxon>Amygdaloideae</taxon>
        <taxon>Amygdaleae</taxon>
        <taxon>Prunus</taxon>
    </lineage>
</organism>